<comment type="caution">
    <text evidence="2">The sequence shown here is derived from an EMBL/GenBank/DDBJ whole genome shotgun (WGS) entry which is preliminary data.</text>
</comment>
<reference evidence="2" key="1">
    <citation type="submission" date="2018-09" db="EMBL/GenBank/DDBJ databases">
        <title>Murine metabolic-syndrome-specific gut microbial biobank.</title>
        <authorList>
            <person name="Liu C."/>
        </authorList>
    </citation>
    <scope>NUCLEOTIDE SEQUENCE</scope>
    <source>
        <strain evidence="2">D42-62</strain>
    </source>
</reference>
<evidence type="ECO:0000313" key="3">
    <source>
        <dbReference type="Proteomes" id="UP001154420"/>
    </source>
</evidence>
<feature type="repeat" description="TPR" evidence="1">
    <location>
        <begin position="141"/>
        <end position="174"/>
    </location>
</feature>
<dbReference type="Pfam" id="PF13432">
    <property type="entry name" value="TPR_16"/>
    <property type="match status" value="2"/>
</dbReference>
<dbReference type="PROSITE" id="PS51257">
    <property type="entry name" value="PROKAR_LIPOPROTEIN"/>
    <property type="match status" value="1"/>
</dbReference>
<dbReference type="InterPro" id="IPR019734">
    <property type="entry name" value="TPR_rpt"/>
</dbReference>
<dbReference type="Pfam" id="PF13414">
    <property type="entry name" value="TPR_11"/>
    <property type="match status" value="1"/>
</dbReference>
<name>A0A9X5BDY4_9FIRM</name>
<keyword evidence="1" id="KW-0802">TPR repeat</keyword>
<accession>A0A9X5BDY4</accession>
<dbReference type="Proteomes" id="UP001154420">
    <property type="component" value="Unassembled WGS sequence"/>
</dbReference>
<sequence>MQTAERHVVNMKKRRVVMMLVLALMLTGCKGQNKNENIRAGMEAVEALDYDSALASFEAAKEAGEDERLLYRGEGIAYMGKTMYAEAAEAFEKALSLSDGRVNSMDYDINYYLAVAYCKQGETDKAINVYNAITALKSEEKDAYYLRGVLYAQQGNLDKAKEDFDKTISLGKNDYDRLIDIYNVLASGGYRETGQEYLQSAMDAGTKNMTNFEKGRICYYLQDYENARTYLEKARGESGYEAVLFLGKTYETLGDNNYAISVYNSFLEGSGPNAEVLNQLGLCKMQTGDYEGALANFQSAMNIEDNGMMQTLKMNEIVAYERLGEYQSAASLMESYLKSYPNDEEAKRESIFLQTR</sequence>
<dbReference type="PANTHER" id="PTHR12558">
    <property type="entry name" value="CELL DIVISION CYCLE 16,23,27"/>
    <property type="match status" value="1"/>
</dbReference>
<protein>
    <submittedName>
        <fullName evidence="2">Tetratricopeptide repeat protein</fullName>
    </submittedName>
</protein>
<evidence type="ECO:0000256" key="1">
    <source>
        <dbReference type="PROSITE-ProRule" id="PRU00339"/>
    </source>
</evidence>
<dbReference type="EMBL" id="QZDT01000005">
    <property type="protein sequence ID" value="NBJ91979.1"/>
    <property type="molecule type" value="Genomic_DNA"/>
</dbReference>
<feature type="repeat" description="TPR" evidence="1">
    <location>
        <begin position="274"/>
        <end position="307"/>
    </location>
</feature>
<dbReference type="AlphaFoldDB" id="A0A9X5BDY4"/>
<organism evidence="2 3">
    <name type="scientific">Parablautia muri</name>
    <dbReference type="NCBI Taxonomy" id="2320879"/>
    <lineage>
        <taxon>Bacteria</taxon>
        <taxon>Bacillati</taxon>
        <taxon>Bacillota</taxon>
        <taxon>Clostridia</taxon>
        <taxon>Lachnospirales</taxon>
        <taxon>Lachnospiraceae</taxon>
        <taxon>Parablautia</taxon>
    </lineage>
</organism>
<evidence type="ECO:0000313" key="2">
    <source>
        <dbReference type="EMBL" id="NBJ91979.1"/>
    </source>
</evidence>
<dbReference type="PROSITE" id="PS50005">
    <property type="entry name" value="TPR"/>
    <property type="match status" value="3"/>
</dbReference>
<dbReference type="SUPFAM" id="SSF48452">
    <property type="entry name" value="TPR-like"/>
    <property type="match status" value="2"/>
</dbReference>
<proteinExistence type="predicted"/>
<dbReference type="Gene3D" id="1.25.40.10">
    <property type="entry name" value="Tetratricopeptide repeat domain"/>
    <property type="match status" value="3"/>
</dbReference>
<dbReference type="PANTHER" id="PTHR12558:SF13">
    <property type="entry name" value="CELL DIVISION CYCLE PROTEIN 27 HOMOLOG"/>
    <property type="match status" value="1"/>
</dbReference>
<dbReference type="Pfam" id="PF13181">
    <property type="entry name" value="TPR_8"/>
    <property type="match status" value="1"/>
</dbReference>
<dbReference type="InterPro" id="IPR011990">
    <property type="entry name" value="TPR-like_helical_dom_sf"/>
</dbReference>
<keyword evidence="3" id="KW-1185">Reference proteome</keyword>
<gene>
    <name evidence="2" type="ORF">D5281_05080</name>
</gene>
<feature type="repeat" description="TPR" evidence="1">
    <location>
        <begin position="68"/>
        <end position="101"/>
    </location>
</feature>
<dbReference type="SMART" id="SM00028">
    <property type="entry name" value="TPR"/>
    <property type="match status" value="5"/>
</dbReference>